<feature type="region of interest" description="Disordered" evidence="1">
    <location>
        <begin position="1"/>
        <end position="22"/>
    </location>
</feature>
<sequence>MHLRPALGKGRNYTQFLASHGP</sequence>
<proteinExistence type="predicted"/>
<accession>A0A382NW45</accession>
<protein>
    <submittedName>
        <fullName evidence="2">Uncharacterized protein</fullName>
    </submittedName>
</protein>
<name>A0A382NW45_9ZZZZ</name>
<reference evidence="2" key="1">
    <citation type="submission" date="2018-05" db="EMBL/GenBank/DDBJ databases">
        <authorList>
            <person name="Lanie J.A."/>
            <person name="Ng W.-L."/>
            <person name="Kazmierczak K.M."/>
            <person name="Andrzejewski T.M."/>
            <person name="Davidsen T.M."/>
            <person name="Wayne K.J."/>
            <person name="Tettelin H."/>
            <person name="Glass J.I."/>
            <person name="Rusch D."/>
            <person name="Podicherti R."/>
            <person name="Tsui H.-C.T."/>
            <person name="Winkler M.E."/>
        </authorList>
    </citation>
    <scope>NUCLEOTIDE SEQUENCE</scope>
</reference>
<feature type="compositionally biased region" description="Polar residues" evidence="1">
    <location>
        <begin position="12"/>
        <end position="22"/>
    </location>
</feature>
<evidence type="ECO:0000256" key="1">
    <source>
        <dbReference type="SAM" id="MobiDB-lite"/>
    </source>
</evidence>
<gene>
    <name evidence="2" type="ORF">METZ01_LOCUS318228</name>
</gene>
<dbReference type="AlphaFoldDB" id="A0A382NW45"/>
<evidence type="ECO:0000313" key="2">
    <source>
        <dbReference type="EMBL" id="SVC65374.1"/>
    </source>
</evidence>
<dbReference type="EMBL" id="UINC01103187">
    <property type="protein sequence ID" value="SVC65374.1"/>
    <property type="molecule type" value="Genomic_DNA"/>
</dbReference>
<organism evidence="2">
    <name type="scientific">marine metagenome</name>
    <dbReference type="NCBI Taxonomy" id="408172"/>
    <lineage>
        <taxon>unclassified sequences</taxon>
        <taxon>metagenomes</taxon>
        <taxon>ecological metagenomes</taxon>
    </lineage>
</organism>